<evidence type="ECO:0000313" key="2">
    <source>
        <dbReference type="EMBL" id="SVD42165.1"/>
    </source>
</evidence>
<gene>
    <name evidence="2" type="ORF">METZ01_LOCUS395019</name>
</gene>
<dbReference type="Pfam" id="PF11026">
    <property type="entry name" value="DUF2721"/>
    <property type="match status" value="1"/>
</dbReference>
<feature type="transmembrane region" description="Helical" evidence="1">
    <location>
        <begin position="72"/>
        <end position="90"/>
    </location>
</feature>
<keyword evidence="1" id="KW-0472">Membrane</keyword>
<reference evidence="2" key="1">
    <citation type="submission" date="2018-05" db="EMBL/GenBank/DDBJ databases">
        <authorList>
            <person name="Lanie J.A."/>
            <person name="Ng W.-L."/>
            <person name="Kazmierczak K.M."/>
            <person name="Andrzejewski T.M."/>
            <person name="Davidsen T.M."/>
            <person name="Wayne K.J."/>
            <person name="Tettelin H."/>
            <person name="Glass J.I."/>
            <person name="Rusch D."/>
            <person name="Podicherti R."/>
            <person name="Tsui H.-C.T."/>
            <person name="Winkler M.E."/>
        </authorList>
    </citation>
    <scope>NUCLEOTIDE SEQUENCE</scope>
</reference>
<keyword evidence="1" id="KW-0812">Transmembrane</keyword>
<dbReference type="AlphaFoldDB" id="A0A382V808"/>
<feature type="transmembrane region" description="Helical" evidence="1">
    <location>
        <begin position="96"/>
        <end position="116"/>
    </location>
</feature>
<sequence length="135" mass="15091">MELSYSTIALLFPAIPLMFLVYSNTSTHVGSRLRELFEAVSRGDVTGEEYNRVSEEAEYLAKRLSLLRSAQMLSGLTFLFNLLTLVSIYLGQQLLAQYLFGCAVIIMMLSILLYLIEISTTVRAVGLILNKIKSS</sequence>
<name>A0A382V808_9ZZZZ</name>
<accession>A0A382V808</accession>
<dbReference type="InterPro" id="IPR021279">
    <property type="entry name" value="DUF2721"/>
</dbReference>
<organism evidence="2">
    <name type="scientific">marine metagenome</name>
    <dbReference type="NCBI Taxonomy" id="408172"/>
    <lineage>
        <taxon>unclassified sequences</taxon>
        <taxon>metagenomes</taxon>
        <taxon>ecological metagenomes</taxon>
    </lineage>
</organism>
<dbReference type="EMBL" id="UINC01149590">
    <property type="protein sequence ID" value="SVD42165.1"/>
    <property type="molecule type" value="Genomic_DNA"/>
</dbReference>
<proteinExistence type="predicted"/>
<evidence type="ECO:0008006" key="3">
    <source>
        <dbReference type="Google" id="ProtNLM"/>
    </source>
</evidence>
<keyword evidence="1" id="KW-1133">Transmembrane helix</keyword>
<protein>
    <recommendedName>
        <fullName evidence="3">DUF2721 domain-containing protein</fullName>
    </recommendedName>
</protein>
<feature type="transmembrane region" description="Helical" evidence="1">
    <location>
        <begin position="6"/>
        <end position="24"/>
    </location>
</feature>
<evidence type="ECO:0000256" key="1">
    <source>
        <dbReference type="SAM" id="Phobius"/>
    </source>
</evidence>